<name>A0A091BDH1_9GAMM</name>
<comment type="caution">
    <text evidence="2">The sequence shown here is derived from an EMBL/GenBank/DDBJ whole genome shotgun (WGS) entry which is preliminary data.</text>
</comment>
<evidence type="ECO:0000256" key="1">
    <source>
        <dbReference type="SAM" id="Phobius"/>
    </source>
</evidence>
<accession>A0A091BDH1</accession>
<keyword evidence="1" id="KW-0812">Transmembrane</keyword>
<reference evidence="2 3" key="1">
    <citation type="submission" date="2013-09" db="EMBL/GenBank/DDBJ databases">
        <title>Genome sequencing of Arenimonas composti.</title>
        <authorList>
            <person name="Chen F."/>
            <person name="Wang G."/>
        </authorList>
    </citation>
    <scope>NUCLEOTIDE SEQUENCE [LARGE SCALE GENOMIC DNA]</scope>
    <source>
        <strain evidence="2 3">TR7-09</strain>
    </source>
</reference>
<dbReference type="AlphaFoldDB" id="A0A091BDH1"/>
<dbReference type="RefSeq" id="WP_026815767.1">
    <property type="nucleotide sequence ID" value="NZ_AUFF01000001.1"/>
</dbReference>
<dbReference type="EMBL" id="AWXU01000030">
    <property type="protein sequence ID" value="KFN49796.1"/>
    <property type="molecule type" value="Genomic_DNA"/>
</dbReference>
<keyword evidence="3" id="KW-1185">Reference proteome</keyword>
<dbReference type="Proteomes" id="UP000029391">
    <property type="component" value="Unassembled WGS sequence"/>
</dbReference>
<feature type="transmembrane region" description="Helical" evidence="1">
    <location>
        <begin position="20"/>
        <end position="39"/>
    </location>
</feature>
<protein>
    <submittedName>
        <fullName evidence="2">Uncharacterized protein</fullName>
    </submittedName>
</protein>
<dbReference type="OrthoDB" id="4121889at1224"/>
<evidence type="ECO:0000313" key="3">
    <source>
        <dbReference type="Proteomes" id="UP000029391"/>
    </source>
</evidence>
<keyword evidence="1" id="KW-0472">Membrane</keyword>
<sequence length="102" mass="11097">MGKHTAYWQAYTKAQVRGSLRIFAAIGAAIVLVIVLSLLHEILGAAFPWLLGAAFLGLAVVLVRMGRDAYAVRCPECGTGYRRHKWGGQCPTCGLRLLQDDP</sequence>
<dbReference type="STRING" id="1121013.GCA_000426365_00202"/>
<gene>
    <name evidence="2" type="ORF">P873_09580</name>
</gene>
<organism evidence="2 3">
    <name type="scientific">Arenimonas composti TR7-09 = DSM 18010</name>
    <dbReference type="NCBI Taxonomy" id="1121013"/>
    <lineage>
        <taxon>Bacteria</taxon>
        <taxon>Pseudomonadati</taxon>
        <taxon>Pseudomonadota</taxon>
        <taxon>Gammaproteobacteria</taxon>
        <taxon>Lysobacterales</taxon>
        <taxon>Lysobacteraceae</taxon>
        <taxon>Arenimonas</taxon>
    </lineage>
</organism>
<feature type="transmembrane region" description="Helical" evidence="1">
    <location>
        <begin position="45"/>
        <end position="63"/>
    </location>
</feature>
<proteinExistence type="predicted"/>
<keyword evidence="1" id="KW-1133">Transmembrane helix</keyword>
<evidence type="ECO:0000313" key="2">
    <source>
        <dbReference type="EMBL" id="KFN49796.1"/>
    </source>
</evidence>